<sequence>MADAEEGRELTQLAAAAVQDEWCQLLILREQVSRRERQATYWQHLKTLGADTQRCAQCDSGLMGLQTVLVALHQLCQLLLDAEDLDFVSETLLALAEVSAPLIAQILAAAELPKEGSATFPVLQFQLQELSEYLAEVAHAPRRRRPPM</sequence>
<evidence type="ECO:0000313" key="2">
    <source>
        <dbReference type="Proteomes" id="UP001178507"/>
    </source>
</evidence>
<accession>A0AA36JLK8</accession>
<evidence type="ECO:0000313" key="1">
    <source>
        <dbReference type="EMBL" id="CAJ1408475.1"/>
    </source>
</evidence>
<gene>
    <name evidence="1" type="ORF">EVOR1521_LOCUS29877</name>
</gene>
<dbReference type="Proteomes" id="UP001178507">
    <property type="component" value="Unassembled WGS sequence"/>
</dbReference>
<dbReference type="AlphaFoldDB" id="A0AA36JLK8"/>
<name>A0AA36JLK8_9DINO</name>
<reference evidence="1" key="1">
    <citation type="submission" date="2023-08" db="EMBL/GenBank/DDBJ databases">
        <authorList>
            <person name="Chen Y."/>
            <person name="Shah S."/>
            <person name="Dougan E. K."/>
            <person name="Thang M."/>
            <person name="Chan C."/>
        </authorList>
    </citation>
    <scope>NUCLEOTIDE SEQUENCE</scope>
</reference>
<proteinExistence type="predicted"/>
<dbReference type="EMBL" id="CAUJNA010003722">
    <property type="protein sequence ID" value="CAJ1408475.1"/>
    <property type="molecule type" value="Genomic_DNA"/>
</dbReference>
<organism evidence="1 2">
    <name type="scientific">Effrenium voratum</name>
    <dbReference type="NCBI Taxonomy" id="2562239"/>
    <lineage>
        <taxon>Eukaryota</taxon>
        <taxon>Sar</taxon>
        <taxon>Alveolata</taxon>
        <taxon>Dinophyceae</taxon>
        <taxon>Suessiales</taxon>
        <taxon>Symbiodiniaceae</taxon>
        <taxon>Effrenium</taxon>
    </lineage>
</organism>
<protein>
    <submittedName>
        <fullName evidence="1">Uncharacterized protein</fullName>
    </submittedName>
</protein>
<keyword evidence="2" id="KW-1185">Reference proteome</keyword>
<comment type="caution">
    <text evidence="1">The sequence shown here is derived from an EMBL/GenBank/DDBJ whole genome shotgun (WGS) entry which is preliminary data.</text>
</comment>